<evidence type="ECO:0000313" key="1">
    <source>
        <dbReference type="EMBL" id="QEC61443.1"/>
    </source>
</evidence>
<accession>A0A5B8UQQ1</accession>
<gene>
    <name evidence="1" type="ORF">FRZ54_02205</name>
</gene>
<keyword evidence="2" id="KW-1185">Reference proteome</keyword>
<dbReference type="EMBL" id="CP042436">
    <property type="protein sequence ID" value="QEC61443.1"/>
    <property type="molecule type" value="Genomic_DNA"/>
</dbReference>
<dbReference type="KEGG" id="mgin:FRZ54_02205"/>
<protein>
    <submittedName>
        <fullName evidence="1">Uncharacterized protein</fullName>
    </submittedName>
</protein>
<proteinExistence type="predicted"/>
<reference evidence="1 2" key="1">
    <citation type="journal article" date="2017" name="Curr. Microbiol.">
        <title>Mucilaginibacter ginsenosidivorans sp. nov., Isolated from Soil of Ginseng Field.</title>
        <authorList>
            <person name="Kim M.M."/>
            <person name="Siddiqi M.Z."/>
            <person name="Im W.T."/>
        </authorList>
    </citation>
    <scope>NUCLEOTIDE SEQUENCE [LARGE SCALE GENOMIC DNA]</scope>
    <source>
        <strain evidence="1 2">Gsoil 3017</strain>
    </source>
</reference>
<dbReference type="Proteomes" id="UP000321479">
    <property type="component" value="Chromosome"/>
</dbReference>
<dbReference type="AlphaFoldDB" id="A0A5B8UQQ1"/>
<organism evidence="1 2">
    <name type="scientific">Mucilaginibacter ginsenosidivorans</name>
    <dbReference type="NCBI Taxonomy" id="398053"/>
    <lineage>
        <taxon>Bacteria</taxon>
        <taxon>Pseudomonadati</taxon>
        <taxon>Bacteroidota</taxon>
        <taxon>Sphingobacteriia</taxon>
        <taxon>Sphingobacteriales</taxon>
        <taxon>Sphingobacteriaceae</taxon>
        <taxon>Mucilaginibacter</taxon>
    </lineage>
</organism>
<evidence type="ECO:0000313" key="2">
    <source>
        <dbReference type="Proteomes" id="UP000321479"/>
    </source>
</evidence>
<sequence>MKIIMHEGNKKYAVRGTSKIKISDKDYSGGEYTMDEALKTGPPVFKQYALLLWEKNLLETGDY</sequence>
<name>A0A5B8UQQ1_9SPHI</name>
<dbReference type="OrthoDB" id="8585774at2"/>